<proteinExistence type="predicted"/>
<dbReference type="Proteomes" id="UP000663879">
    <property type="component" value="Unassembled WGS sequence"/>
</dbReference>
<gene>
    <name evidence="1" type="ORF">OXX778_LOCUS3361</name>
</gene>
<name>A0A813NTR7_9BILA</name>
<evidence type="ECO:0000313" key="1">
    <source>
        <dbReference type="EMBL" id="CAF0740425.1"/>
    </source>
</evidence>
<comment type="caution">
    <text evidence="1">The sequence shown here is derived from an EMBL/GenBank/DDBJ whole genome shotgun (WGS) entry which is preliminary data.</text>
</comment>
<keyword evidence="2" id="KW-1185">Reference proteome</keyword>
<organism evidence="1 2">
    <name type="scientific">Brachionus calyciflorus</name>
    <dbReference type="NCBI Taxonomy" id="104777"/>
    <lineage>
        <taxon>Eukaryota</taxon>
        <taxon>Metazoa</taxon>
        <taxon>Spiralia</taxon>
        <taxon>Gnathifera</taxon>
        <taxon>Rotifera</taxon>
        <taxon>Eurotatoria</taxon>
        <taxon>Monogononta</taxon>
        <taxon>Pseudotrocha</taxon>
        <taxon>Ploima</taxon>
        <taxon>Brachionidae</taxon>
        <taxon>Brachionus</taxon>
    </lineage>
</organism>
<protein>
    <submittedName>
        <fullName evidence="1">Uncharacterized protein</fullName>
    </submittedName>
</protein>
<sequence length="81" mass="9444">MTLQYLDDNKTITFESKLRSLIGLYYPQIDFRIAYKTPKKIGDFFKFKDTIPKDGGLWLFIKSTVLTLKPLILEKLNATLL</sequence>
<dbReference type="EMBL" id="CAJNOC010000294">
    <property type="protein sequence ID" value="CAF0740425.1"/>
    <property type="molecule type" value="Genomic_DNA"/>
</dbReference>
<accession>A0A813NTR7</accession>
<dbReference type="AlphaFoldDB" id="A0A813NTR7"/>
<evidence type="ECO:0000313" key="2">
    <source>
        <dbReference type="Proteomes" id="UP000663879"/>
    </source>
</evidence>
<reference evidence="1" key="1">
    <citation type="submission" date="2021-02" db="EMBL/GenBank/DDBJ databases">
        <authorList>
            <person name="Nowell W R."/>
        </authorList>
    </citation>
    <scope>NUCLEOTIDE SEQUENCE</scope>
    <source>
        <strain evidence="1">Ploen Becks lab</strain>
    </source>
</reference>